<comment type="caution">
    <text evidence="2">The sequence shown here is derived from an EMBL/GenBank/DDBJ whole genome shotgun (WGS) entry which is preliminary data.</text>
</comment>
<reference evidence="2 3" key="1">
    <citation type="submission" date="2024-03" db="EMBL/GenBank/DDBJ databases">
        <authorList>
            <person name="Jo J.-H."/>
        </authorList>
    </citation>
    <scope>NUCLEOTIDE SEQUENCE [LARGE SCALE GENOMIC DNA]</scope>
    <source>
        <strain evidence="2 3">PS1R-30</strain>
    </source>
</reference>
<dbReference type="EMBL" id="JBBHJZ010000010">
    <property type="protein sequence ID" value="MEJ5979628.1"/>
    <property type="molecule type" value="Genomic_DNA"/>
</dbReference>
<gene>
    <name evidence="2" type="ORF">WG901_23450</name>
</gene>
<evidence type="ECO:0000313" key="3">
    <source>
        <dbReference type="Proteomes" id="UP001361239"/>
    </source>
</evidence>
<sequence>MTNSPRGSVRIESSEAYSERSPTLPPFKRFSKLLESGHPFIFDAVVRKWPKRSDS</sequence>
<evidence type="ECO:0000313" key="2">
    <source>
        <dbReference type="EMBL" id="MEJ5979628.1"/>
    </source>
</evidence>
<proteinExistence type="predicted"/>
<dbReference type="Proteomes" id="UP001361239">
    <property type="component" value="Unassembled WGS sequence"/>
</dbReference>
<evidence type="ECO:0000256" key="1">
    <source>
        <dbReference type="SAM" id="MobiDB-lite"/>
    </source>
</evidence>
<feature type="region of interest" description="Disordered" evidence="1">
    <location>
        <begin position="1"/>
        <end position="23"/>
    </location>
</feature>
<dbReference type="RefSeq" id="WP_339589565.1">
    <property type="nucleotide sequence ID" value="NZ_JBBHJZ010000010.1"/>
</dbReference>
<keyword evidence="3" id="KW-1185">Reference proteome</keyword>
<protein>
    <submittedName>
        <fullName evidence="2">Uncharacterized protein</fullName>
    </submittedName>
</protein>
<accession>A0ABU8S326</accession>
<organism evidence="2 3">
    <name type="scientific">Novosphingobium anseongense</name>
    <dbReference type="NCBI Taxonomy" id="3133436"/>
    <lineage>
        <taxon>Bacteria</taxon>
        <taxon>Pseudomonadati</taxon>
        <taxon>Pseudomonadota</taxon>
        <taxon>Alphaproteobacteria</taxon>
        <taxon>Sphingomonadales</taxon>
        <taxon>Sphingomonadaceae</taxon>
        <taxon>Novosphingobium</taxon>
    </lineage>
</organism>
<name>A0ABU8S326_9SPHN</name>